<dbReference type="RefSeq" id="WP_303686039.1">
    <property type="nucleotide sequence ID" value="NZ_CAJXYO010000044.1"/>
</dbReference>
<dbReference type="AlphaFoldDB" id="A0A1Z8B7X5"/>
<dbReference type="InterPro" id="IPR000531">
    <property type="entry name" value="Beta-barrel_TonB"/>
</dbReference>
<dbReference type="PANTHER" id="PTHR30069:SF27">
    <property type="entry name" value="BLL4766 PROTEIN"/>
    <property type="match status" value="1"/>
</dbReference>
<keyword evidence="5 9" id="KW-0798">TonB box</keyword>
<dbReference type="Proteomes" id="UP000196102">
    <property type="component" value="Unassembled WGS sequence"/>
</dbReference>
<sequence length="654" mass="73467">MKKQIIALSALIAVSVSGKAQEVQDSTATKLEDVIVTASSKFDLQRKDSGKPVIKITRADIEAQRSANIADLLNQYAGIEINGARSNAGQNQSYFIRGGSSRQVSFLIDGAQVNDPSNISSEFDLRLVDIDQIEEIEILKGAASTLYGANASTAVINIKLRKAPKSGVRVNVASFIGTNKSVEQANNGIDEYNNSIQIQGTAKNGLTYGVGLNHQSTNGLSAAESENENEQFEPDAFNRINILGRIGYNNNKDFKLSSYLSFDEYVAEFDNGAFTDGDNETYSRQIRWGTNMNWKYSEKGELVYTDVSTHTRRDTRSNFPSLYNADGYSLDLYNKYTFDLENKASLKTILGFNFQNQTYEDFNIPFGSTDFVQNADKGDVNFQIYDPYFNVVYLSGKGFNFNAGARYNLHSNYDGKLVYNINPSYRFNIDNHIIKGYASYSTAYITPSLFQLYASGFGNENLEPEENATLEAGIYWSKNNSSLELSVFQRNEKNLVQFVTIDPVNFISQYQNEDKDFTARGVEIMGQTLLFKKLNLTANYTFTERDSEPLLRRIPKHKVNASARIELLKGAFITARYQYNHERGDAFFDTNTFTTQNVVLDSYQVVDLDGTYKLINKDVTFFAGISNLLDEDFQEVVGFQTRGRTYKVGVRLGF</sequence>
<organism evidence="13 14">
    <name type="scientific">Nonlabens dokdonensis</name>
    <dbReference type="NCBI Taxonomy" id="328515"/>
    <lineage>
        <taxon>Bacteria</taxon>
        <taxon>Pseudomonadati</taxon>
        <taxon>Bacteroidota</taxon>
        <taxon>Flavobacteriia</taxon>
        <taxon>Flavobacteriales</taxon>
        <taxon>Flavobacteriaceae</taxon>
        <taxon>Nonlabens</taxon>
    </lineage>
</organism>
<dbReference type="InterPro" id="IPR039426">
    <property type="entry name" value="TonB-dep_rcpt-like"/>
</dbReference>
<evidence type="ECO:0000256" key="3">
    <source>
        <dbReference type="ARBA" id="ARBA00022452"/>
    </source>
</evidence>
<dbReference type="PROSITE" id="PS52016">
    <property type="entry name" value="TONB_DEPENDENT_REC_3"/>
    <property type="match status" value="1"/>
</dbReference>
<dbReference type="PANTHER" id="PTHR30069">
    <property type="entry name" value="TONB-DEPENDENT OUTER MEMBRANE RECEPTOR"/>
    <property type="match status" value="1"/>
</dbReference>
<keyword evidence="10" id="KW-0732">Signal</keyword>
<evidence type="ECO:0000313" key="14">
    <source>
        <dbReference type="Proteomes" id="UP000196102"/>
    </source>
</evidence>
<evidence type="ECO:0000313" key="13">
    <source>
        <dbReference type="EMBL" id="OUS18598.1"/>
    </source>
</evidence>
<comment type="caution">
    <text evidence="13">The sequence shown here is derived from an EMBL/GenBank/DDBJ whole genome shotgun (WGS) entry which is preliminary data.</text>
</comment>
<evidence type="ECO:0000259" key="11">
    <source>
        <dbReference type="Pfam" id="PF00593"/>
    </source>
</evidence>
<feature type="domain" description="TonB-dependent receptor-like beta-barrel" evidence="11">
    <location>
        <begin position="243"/>
        <end position="628"/>
    </location>
</feature>
<dbReference type="Gene3D" id="2.170.130.10">
    <property type="entry name" value="TonB-dependent receptor, plug domain"/>
    <property type="match status" value="1"/>
</dbReference>
<dbReference type="Gene3D" id="2.40.170.20">
    <property type="entry name" value="TonB-dependent receptor, beta-barrel domain"/>
    <property type="match status" value="1"/>
</dbReference>
<comment type="subcellular location">
    <subcellularLocation>
        <location evidence="1 8">Cell outer membrane</location>
        <topology evidence="1 8">Multi-pass membrane protein</topology>
    </subcellularLocation>
</comment>
<dbReference type="GO" id="GO:0044718">
    <property type="term" value="P:siderophore transmembrane transport"/>
    <property type="evidence" value="ECO:0007669"/>
    <property type="project" value="TreeGrafter"/>
</dbReference>
<keyword evidence="6 8" id="KW-0472">Membrane</keyword>
<dbReference type="GO" id="GO:0009279">
    <property type="term" value="C:cell outer membrane"/>
    <property type="evidence" value="ECO:0007669"/>
    <property type="project" value="UniProtKB-SubCell"/>
</dbReference>
<keyword evidence="13" id="KW-0675">Receptor</keyword>
<dbReference type="InterPro" id="IPR037066">
    <property type="entry name" value="Plug_dom_sf"/>
</dbReference>
<evidence type="ECO:0000256" key="5">
    <source>
        <dbReference type="ARBA" id="ARBA00023077"/>
    </source>
</evidence>
<gene>
    <name evidence="13" type="ORF">A9Q93_03715</name>
</gene>
<evidence type="ECO:0000256" key="7">
    <source>
        <dbReference type="ARBA" id="ARBA00023237"/>
    </source>
</evidence>
<evidence type="ECO:0000256" key="6">
    <source>
        <dbReference type="ARBA" id="ARBA00023136"/>
    </source>
</evidence>
<evidence type="ECO:0000259" key="12">
    <source>
        <dbReference type="Pfam" id="PF07715"/>
    </source>
</evidence>
<feature type="signal peptide" evidence="10">
    <location>
        <begin position="1"/>
        <end position="20"/>
    </location>
</feature>
<reference evidence="14" key="1">
    <citation type="journal article" date="2017" name="Proc. Natl. Acad. Sci. U.S.A.">
        <title>Simulation of Deepwater Horizon oil plume reveals substrate specialization within a complex community of hydrocarbon-degraders.</title>
        <authorList>
            <person name="Hu P."/>
            <person name="Dubinsky E.A."/>
            <person name="Probst A.J."/>
            <person name="Wang J."/>
            <person name="Sieber C.M.K."/>
            <person name="Tom L.M."/>
            <person name="Gardinali P."/>
            <person name="Banfield J.F."/>
            <person name="Atlas R.M."/>
            <person name="Andersen G.L."/>
        </authorList>
    </citation>
    <scope>NUCLEOTIDE SEQUENCE [LARGE SCALE GENOMIC DNA]</scope>
</reference>
<keyword evidence="2 8" id="KW-0813">Transport</keyword>
<evidence type="ECO:0000256" key="9">
    <source>
        <dbReference type="RuleBase" id="RU003357"/>
    </source>
</evidence>
<evidence type="ECO:0000256" key="4">
    <source>
        <dbReference type="ARBA" id="ARBA00022692"/>
    </source>
</evidence>
<proteinExistence type="inferred from homology"/>
<dbReference type="Pfam" id="PF00593">
    <property type="entry name" value="TonB_dep_Rec_b-barrel"/>
    <property type="match status" value="1"/>
</dbReference>
<comment type="similarity">
    <text evidence="8 9">Belongs to the TonB-dependent receptor family.</text>
</comment>
<dbReference type="CDD" id="cd01347">
    <property type="entry name" value="ligand_gated_channel"/>
    <property type="match status" value="1"/>
</dbReference>
<evidence type="ECO:0000256" key="1">
    <source>
        <dbReference type="ARBA" id="ARBA00004571"/>
    </source>
</evidence>
<keyword evidence="7 8" id="KW-0998">Cell outer membrane</keyword>
<feature type="domain" description="TonB-dependent receptor plug" evidence="12">
    <location>
        <begin position="47"/>
        <end position="154"/>
    </location>
</feature>
<dbReference type="GO" id="GO:0015344">
    <property type="term" value="F:siderophore uptake transmembrane transporter activity"/>
    <property type="evidence" value="ECO:0007669"/>
    <property type="project" value="TreeGrafter"/>
</dbReference>
<evidence type="ECO:0000256" key="8">
    <source>
        <dbReference type="PROSITE-ProRule" id="PRU01360"/>
    </source>
</evidence>
<evidence type="ECO:0000256" key="10">
    <source>
        <dbReference type="SAM" id="SignalP"/>
    </source>
</evidence>
<dbReference type="SUPFAM" id="SSF56935">
    <property type="entry name" value="Porins"/>
    <property type="match status" value="1"/>
</dbReference>
<dbReference type="EMBL" id="MAAX01000063">
    <property type="protein sequence ID" value="OUS18598.1"/>
    <property type="molecule type" value="Genomic_DNA"/>
</dbReference>
<feature type="chain" id="PRO_5012645154" evidence="10">
    <location>
        <begin position="21"/>
        <end position="654"/>
    </location>
</feature>
<accession>A0A1Z8B7X5</accession>
<keyword evidence="4 8" id="KW-0812">Transmembrane</keyword>
<dbReference type="Pfam" id="PF07715">
    <property type="entry name" value="Plug"/>
    <property type="match status" value="1"/>
</dbReference>
<dbReference type="InterPro" id="IPR036942">
    <property type="entry name" value="Beta-barrel_TonB_sf"/>
</dbReference>
<dbReference type="InterPro" id="IPR012910">
    <property type="entry name" value="Plug_dom"/>
</dbReference>
<keyword evidence="3 8" id="KW-1134">Transmembrane beta strand</keyword>
<protein>
    <submittedName>
        <fullName evidence="13">TonB-dependent receptor</fullName>
    </submittedName>
</protein>
<evidence type="ECO:0000256" key="2">
    <source>
        <dbReference type="ARBA" id="ARBA00022448"/>
    </source>
</evidence>
<name>A0A1Z8B7X5_9FLAO</name>